<dbReference type="Pfam" id="PF08856">
    <property type="entry name" value="DUF1826"/>
    <property type="match status" value="1"/>
</dbReference>
<keyword evidence="2" id="KW-1185">Reference proteome</keyword>
<dbReference type="AlphaFoldDB" id="A0A3S1E9K8"/>
<dbReference type="EMBL" id="RZHD01000003">
    <property type="protein sequence ID" value="RUR48702.1"/>
    <property type="molecule type" value="Genomic_DNA"/>
</dbReference>
<proteinExistence type="predicted"/>
<dbReference type="OrthoDB" id="5342505at2"/>
<organism evidence="1 2">
    <name type="scientific">Vreelandella populi</name>
    <dbReference type="NCBI Taxonomy" id="2498858"/>
    <lineage>
        <taxon>Bacteria</taxon>
        <taxon>Pseudomonadati</taxon>
        <taxon>Pseudomonadota</taxon>
        <taxon>Gammaproteobacteria</taxon>
        <taxon>Oceanospirillales</taxon>
        <taxon>Halomonadaceae</taxon>
        <taxon>Vreelandella</taxon>
    </lineage>
</organism>
<name>A0A3S1E9K8_9GAMM</name>
<dbReference type="Proteomes" id="UP000286912">
    <property type="component" value="Unassembled WGS sequence"/>
</dbReference>
<evidence type="ECO:0000313" key="1">
    <source>
        <dbReference type="EMBL" id="RUR48702.1"/>
    </source>
</evidence>
<reference evidence="1 2" key="1">
    <citation type="submission" date="2018-12" db="EMBL/GenBank/DDBJ databases">
        <title>three novel Halomonas strain isolated from plants.</title>
        <authorList>
            <person name="Sun C."/>
        </authorList>
    </citation>
    <scope>NUCLEOTIDE SEQUENCE [LARGE SCALE GENOMIC DNA]</scope>
    <source>
        <strain evidence="1 2">RC</strain>
    </source>
</reference>
<sequence length="216" mass="23536">MTATASSTALLPLHAALGTDISVLPRIFEDAINIAVMQRRLPADVALSAKAQYQIERPWQFSWLGAPDERLVAELKRRAPQPEAADALIDDIVSVAQAVAYLFDTQTVGIRLRVLTEAMCPRFHCDNLPVRLVTTYLGPDSEWLPEEAVNRDGLGAPHPDRPEIVLNPDAVQMLKAGDIALIKGSGWEGSEHSALVHRSPSLSPGQKRLLLTIDPA</sequence>
<dbReference type="RefSeq" id="WP_126951148.1">
    <property type="nucleotide sequence ID" value="NZ_RZHD01000003.1"/>
</dbReference>
<evidence type="ECO:0000313" key="2">
    <source>
        <dbReference type="Proteomes" id="UP000286912"/>
    </source>
</evidence>
<dbReference type="InterPro" id="IPR014955">
    <property type="entry name" value="DUF1826"/>
</dbReference>
<accession>A0A3S1E9K8</accession>
<gene>
    <name evidence="1" type="ORF">ELY37_02305</name>
</gene>
<protein>
    <submittedName>
        <fullName evidence="1">DUF1826 domain-containing protein</fullName>
    </submittedName>
</protein>
<comment type="caution">
    <text evidence="1">The sequence shown here is derived from an EMBL/GenBank/DDBJ whole genome shotgun (WGS) entry which is preliminary data.</text>
</comment>